<protein>
    <recommendedName>
        <fullName evidence="3">DUF559 domain-containing protein</fullName>
    </recommendedName>
</protein>
<dbReference type="InterPro" id="IPR011335">
    <property type="entry name" value="Restrct_endonuc-II-like"/>
</dbReference>
<proteinExistence type="predicted"/>
<reference evidence="2" key="1">
    <citation type="submission" date="2016-10" db="EMBL/GenBank/DDBJ databases">
        <authorList>
            <person name="Varghese N."/>
            <person name="Submissions S."/>
        </authorList>
    </citation>
    <scope>NUCLEOTIDE SEQUENCE [LARGE SCALE GENOMIC DNA]</scope>
    <source>
        <strain evidence="2">DSM 27982</strain>
    </source>
</reference>
<gene>
    <name evidence="1" type="ORF">SAMN05216355_11255</name>
</gene>
<dbReference type="EMBL" id="FNIM01000012">
    <property type="protein sequence ID" value="SDN74502.1"/>
    <property type="molecule type" value="Genomic_DNA"/>
</dbReference>
<organism evidence="1 2">
    <name type="scientific">Actinomyces ruminicola</name>
    <dbReference type="NCBI Taxonomy" id="332524"/>
    <lineage>
        <taxon>Bacteria</taxon>
        <taxon>Bacillati</taxon>
        <taxon>Actinomycetota</taxon>
        <taxon>Actinomycetes</taxon>
        <taxon>Actinomycetales</taxon>
        <taxon>Actinomycetaceae</taxon>
        <taxon>Actinomyces</taxon>
    </lineage>
</organism>
<evidence type="ECO:0000313" key="1">
    <source>
        <dbReference type="EMBL" id="SDN74502.1"/>
    </source>
</evidence>
<dbReference type="RefSeq" id="WP_092537126.1">
    <property type="nucleotide sequence ID" value="NZ_FNIM01000012.1"/>
</dbReference>
<sequence>MSSPLHQPLDRSLLPVLVRSGRSARTGAGVLDSTLRLAPGIRWVPTPDAKRWQHRYTLALARAITAQTAHRSARCLTHTSAALVLGLPMMTQEPDVYLAVPSTPKQVGMRLPLISVPPSGPPRPNAHEDFYCRQIMLWRRQLDLSEEEVTVVGGVPVTTVLRTAFDCAFDEPAHNALSIADAALRLYCRSQPGDRHAFADAEERARDTWQEWLRRSPRRRGIAQARAVLSAATPLADSPGESVMRWLTLVLGVVPAQVQYRIDTGANRWWVDLCWPDYRIVIEVDGRLKYSTREDAWQEKLRQDSIQAMGWRLVRVTYGEFRDLRALADKVLAAFPAGAVASLRPNRDLLWPGTSLESGLREGSMLGIRRR</sequence>
<accession>A0A1H0DWG8</accession>
<dbReference type="Proteomes" id="UP000198541">
    <property type="component" value="Unassembled WGS sequence"/>
</dbReference>
<name>A0A1H0DWG8_9ACTO</name>
<dbReference type="Gene3D" id="3.40.960.10">
    <property type="entry name" value="VSR Endonuclease"/>
    <property type="match status" value="1"/>
</dbReference>
<evidence type="ECO:0000313" key="2">
    <source>
        <dbReference type="Proteomes" id="UP000198541"/>
    </source>
</evidence>
<dbReference type="AlphaFoldDB" id="A0A1H0DWG8"/>
<dbReference type="SUPFAM" id="SSF52980">
    <property type="entry name" value="Restriction endonuclease-like"/>
    <property type="match status" value="1"/>
</dbReference>
<keyword evidence="2" id="KW-1185">Reference proteome</keyword>
<evidence type="ECO:0008006" key="3">
    <source>
        <dbReference type="Google" id="ProtNLM"/>
    </source>
</evidence>